<feature type="transmembrane region" description="Helical" evidence="2">
    <location>
        <begin position="12"/>
        <end position="32"/>
    </location>
</feature>
<evidence type="ECO:0000259" key="3">
    <source>
        <dbReference type="Pfam" id="PF02719"/>
    </source>
</evidence>
<dbReference type="AlphaFoldDB" id="A0A853ETV0"/>
<dbReference type="Proteomes" id="UP000561011">
    <property type="component" value="Unassembled WGS sequence"/>
</dbReference>
<keyword evidence="2" id="KW-0812">Transmembrane</keyword>
<dbReference type="PANTHER" id="PTHR43318:SF1">
    <property type="entry name" value="POLYSACCHARIDE BIOSYNTHESIS PROTEIN EPSC-RELATED"/>
    <property type="match status" value="1"/>
</dbReference>
<dbReference type="SUPFAM" id="SSF51735">
    <property type="entry name" value="NAD(P)-binding Rossmann-fold domains"/>
    <property type="match status" value="2"/>
</dbReference>
<reference evidence="4 5" key="1">
    <citation type="submission" date="2020-07" db="EMBL/GenBank/DDBJ databases">
        <title>MOT database genomes.</title>
        <authorList>
            <person name="Joseph S."/>
            <person name="Aduse-Opoku J."/>
            <person name="Hashim A."/>
            <person name="Wade W."/>
            <person name="Curtis M."/>
        </authorList>
    </citation>
    <scope>NUCLEOTIDE SEQUENCE [LARGE SCALE GENOMIC DNA]</scope>
    <source>
        <strain evidence="4 5">DSM 100099</strain>
    </source>
</reference>
<dbReference type="Pfam" id="PF13727">
    <property type="entry name" value="CoA_binding_3"/>
    <property type="match status" value="1"/>
</dbReference>
<comment type="similarity">
    <text evidence="1">Belongs to the polysaccharide synthase family.</text>
</comment>
<feature type="transmembrane region" description="Helical" evidence="2">
    <location>
        <begin position="44"/>
        <end position="65"/>
    </location>
</feature>
<feature type="transmembrane region" description="Helical" evidence="2">
    <location>
        <begin position="104"/>
        <end position="125"/>
    </location>
</feature>
<gene>
    <name evidence="4" type="ORF">HZZ10_10455</name>
</gene>
<accession>A0A853ETV0</accession>
<evidence type="ECO:0000313" key="5">
    <source>
        <dbReference type="Proteomes" id="UP000561011"/>
    </source>
</evidence>
<keyword evidence="5" id="KW-1185">Reference proteome</keyword>
<dbReference type="PANTHER" id="PTHR43318">
    <property type="entry name" value="UDP-N-ACETYLGLUCOSAMINE 4,6-DEHYDRATASE"/>
    <property type="match status" value="1"/>
</dbReference>
<dbReference type="InterPro" id="IPR003869">
    <property type="entry name" value="Polysac_CapD-like"/>
</dbReference>
<evidence type="ECO:0000313" key="4">
    <source>
        <dbReference type="EMBL" id="NYS93937.1"/>
    </source>
</evidence>
<feature type="domain" description="Polysaccharide biosynthesis protein CapD-like" evidence="3">
    <location>
        <begin position="283"/>
        <end position="561"/>
    </location>
</feature>
<sequence length="581" mass="63243">MIYRPGVRRATLAAWDVLCWGIATIVVVGARYDFVITNVQWTSVITYYVVSAALLVGLGYATKMYRGRFRVASFEEMLGLVALWLAVTVVSVAIFVVFDDSLPRGIAFLVPVVALFGSAGGRWFYRILRTRTHGTLKTSQKTVLVYGAGDAGYQLLRLVLMSRDSEYRIVGFIDDNPGKRNLKLIGVPVVGNRDILRDAAVTLEAECVILAIPSATGEFVGAVQDAVESAGMEFLSLPPVTEIIGGRVSLGDVREVEIADVLGRRQVTTDLGAIADYVAGRKVLITGAGGSIGSELARQVHKFGPAELVMLDRDESALHAVQLSIYGRGLLDTPDLVLCDIRDEEALRAIFEAHRPEIVFHAAALKHLPMLEQYPAEGWKTNVLGTLNMLQLSKEYGVSRFVNISTDKAADPTSVLGETKRLAEQLTAWAAQDEVGNYMSVRFGNVLGSRGSMLHAFNAQIESGGPVTVTHPDITRYFMTIPEACELVIQAGAIGGPGEVLVLDMGTPIKILDVARRMILHSKKNIEIVFTGLRPGEKMHEELFSEDEERSTTSHTAISCVQVPPVDPSELGDHRLGRGPR</sequence>
<dbReference type="Gene3D" id="3.40.50.720">
    <property type="entry name" value="NAD(P)-binding Rossmann-like Domain"/>
    <property type="match status" value="2"/>
</dbReference>
<proteinExistence type="inferred from homology"/>
<protein>
    <submittedName>
        <fullName evidence="4">Polysaccharide biosynthesis protein</fullName>
    </submittedName>
</protein>
<keyword evidence="2" id="KW-0472">Membrane</keyword>
<keyword evidence="2" id="KW-1133">Transmembrane helix</keyword>
<dbReference type="InterPro" id="IPR036291">
    <property type="entry name" value="NAD(P)-bd_dom_sf"/>
</dbReference>
<dbReference type="CDD" id="cd05237">
    <property type="entry name" value="UDP_invert_4-6DH_SDR_e"/>
    <property type="match status" value="1"/>
</dbReference>
<evidence type="ECO:0000256" key="2">
    <source>
        <dbReference type="SAM" id="Phobius"/>
    </source>
</evidence>
<comment type="caution">
    <text evidence="4">The sequence shown here is derived from an EMBL/GenBank/DDBJ whole genome shotgun (WGS) entry which is preliminary data.</text>
</comment>
<dbReference type="Pfam" id="PF02719">
    <property type="entry name" value="Polysacc_synt_2"/>
    <property type="match status" value="1"/>
</dbReference>
<name>A0A853ETV0_9MICO</name>
<dbReference type="EMBL" id="JACBYE010000022">
    <property type="protein sequence ID" value="NYS93937.1"/>
    <property type="molecule type" value="Genomic_DNA"/>
</dbReference>
<dbReference type="RefSeq" id="WP_179913456.1">
    <property type="nucleotide sequence ID" value="NZ_JACBYE010000022.1"/>
</dbReference>
<organism evidence="4 5">
    <name type="scientific">Sanguibacter inulinus</name>
    <dbReference type="NCBI Taxonomy" id="60922"/>
    <lineage>
        <taxon>Bacteria</taxon>
        <taxon>Bacillati</taxon>
        <taxon>Actinomycetota</taxon>
        <taxon>Actinomycetes</taxon>
        <taxon>Micrococcales</taxon>
        <taxon>Sanguibacteraceae</taxon>
        <taxon>Sanguibacter</taxon>
    </lineage>
</organism>
<evidence type="ECO:0000256" key="1">
    <source>
        <dbReference type="ARBA" id="ARBA00007430"/>
    </source>
</evidence>
<feature type="transmembrane region" description="Helical" evidence="2">
    <location>
        <begin position="77"/>
        <end position="98"/>
    </location>
</feature>
<dbReference type="InterPro" id="IPR051203">
    <property type="entry name" value="Polysaccharide_Synthase-Rel"/>
</dbReference>